<gene>
    <name evidence="1" type="ORF">MPL3365_30312</name>
</gene>
<name>A0A090GV47_MESPL</name>
<dbReference type="EMBL" id="CCNE01000023">
    <property type="protein sequence ID" value="CDX58793.1"/>
    <property type="molecule type" value="Genomic_DNA"/>
</dbReference>
<dbReference type="Proteomes" id="UP000046122">
    <property type="component" value="Unassembled WGS sequence"/>
</dbReference>
<protein>
    <submittedName>
        <fullName evidence="1">Uncharacterized protein</fullName>
    </submittedName>
</protein>
<evidence type="ECO:0000313" key="1">
    <source>
        <dbReference type="EMBL" id="CDX58793.1"/>
    </source>
</evidence>
<organism evidence="1 2">
    <name type="scientific">Mesorhizobium plurifarium</name>
    <dbReference type="NCBI Taxonomy" id="69974"/>
    <lineage>
        <taxon>Bacteria</taxon>
        <taxon>Pseudomonadati</taxon>
        <taxon>Pseudomonadota</taxon>
        <taxon>Alphaproteobacteria</taxon>
        <taxon>Hyphomicrobiales</taxon>
        <taxon>Phyllobacteriaceae</taxon>
        <taxon>Mesorhizobium</taxon>
    </lineage>
</organism>
<dbReference type="AlphaFoldDB" id="A0A090GV47"/>
<accession>A0A090GV47</accession>
<proteinExistence type="predicted"/>
<evidence type="ECO:0000313" key="2">
    <source>
        <dbReference type="Proteomes" id="UP000046122"/>
    </source>
</evidence>
<reference evidence="1 2" key="1">
    <citation type="submission" date="2014-08" db="EMBL/GenBank/DDBJ databases">
        <authorList>
            <person name="Moulin Lionel"/>
        </authorList>
    </citation>
    <scope>NUCLEOTIDE SEQUENCE [LARGE SCALE GENOMIC DNA]</scope>
</reference>
<sequence length="80" mass="9529">MNRDNSHRRRTERGNGRRTLRKLDNTVWWRLAFASVCKFGLANQKSRNHSRYDSDKERDTAMQSYHSVARPFHSFVSCVQ</sequence>